<dbReference type="EMBL" id="LNQP01000008">
    <property type="protein sequence ID" value="KSU89195.1"/>
    <property type="molecule type" value="Genomic_DNA"/>
</dbReference>
<sequence>MEQDWMEKFRAELLEDMKKEARQEIAEEMARIYLETTDYDDEPISERFGVPIYKIEQFREDHKKWQFAKQLEITEEPAFLEDNVISLCLPKDMFLKKGKLDGAENMLLLGLHATGLKRFLELISDDTRKTLRKMLTEQDLDVKEEGEE</sequence>
<gene>
    <name evidence="1" type="ORF">AS180_03445</name>
</gene>
<evidence type="ECO:0000313" key="2">
    <source>
        <dbReference type="Proteomes" id="UP000053681"/>
    </source>
</evidence>
<organism evidence="1 2">
    <name type="scientific">Priestia veravalensis</name>
    <dbReference type="NCBI Taxonomy" id="1414648"/>
    <lineage>
        <taxon>Bacteria</taxon>
        <taxon>Bacillati</taxon>
        <taxon>Bacillota</taxon>
        <taxon>Bacilli</taxon>
        <taxon>Bacillales</taxon>
        <taxon>Bacillaceae</taxon>
        <taxon>Priestia</taxon>
    </lineage>
</organism>
<proteinExistence type="predicted"/>
<reference evidence="1 2" key="1">
    <citation type="submission" date="2015-11" db="EMBL/GenBank/DDBJ databases">
        <title>Bacillus caseinolyticus sp nov.</title>
        <authorList>
            <person name="Dastager S.G."/>
            <person name="Mawlankar R."/>
        </authorList>
    </citation>
    <scope>NUCLEOTIDE SEQUENCE [LARGE SCALE GENOMIC DNA]</scope>
    <source>
        <strain evidence="1 2">SGD-V-76</strain>
    </source>
</reference>
<accession>A0A0V8JQ68</accession>
<comment type="caution">
    <text evidence="1">The sequence shown here is derived from an EMBL/GenBank/DDBJ whole genome shotgun (WGS) entry which is preliminary data.</text>
</comment>
<name>A0A0V8JQ68_9BACI</name>
<dbReference type="Proteomes" id="UP000053681">
    <property type="component" value="Unassembled WGS sequence"/>
</dbReference>
<dbReference type="AlphaFoldDB" id="A0A0V8JQ68"/>
<keyword evidence="2" id="KW-1185">Reference proteome</keyword>
<dbReference type="RefSeq" id="WP_062686384.1">
    <property type="nucleotide sequence ID" value="NZ_KQ758630.1"/>
</dbReference>
<protein>
    <submittedName>
        <fullName evidence="1">Uncharacterized protein</fullName>
    </submittedName>
</protein>
<evidence type="ECO:0000313" key="1">
    <source>
        <dbReference type="EMBL" id="KSU89195.1"/>
    </source>
</evidence>